<dbReference type="Proteomes" id="UP000015001">
    <property type="component" value="Unassembled WGS sequence"/>
</dbReference>
<reference evidence="2 3" key="1">
    <citation type="submission" date="2013-02" db="EMBL/GenBank/DDBJ databases">
        <title>Draft Genome Sequence of Streptomyces afghaniensis, Which Produces Compounds of the Julimycin B-Complex.</title>
        <authorList>
            <person name="Gruening B.A."/>
            <person name="Praeg A."/>
            <person name="Erxleben A."/>
            <person name="Guenther S."/>
            <person name="Fiedler H.-P."/>
            <person name="Goodfellow M."/>
            <person name="Mueller M."/>
        </authorList>
    </citation>
    <scope>NUCLEOTIDE SEQUENCE [LARGE SCALE GENOMIC DNA]</scope>
    <source>
        <strain evidence="2 3">772</strain>
    </source>
</reference>
<accession>S4N1X8</accession>
<gene>
    <name evidence="2" type="ORF">STAFG_0069</name>
</gene>
<keyword evidence="3" id="KW-1185">Reference proteome</keyword>
<evidence type="ECO:0000313" key="2">
    <source>
        <dbReference type="EMBL" id="EPJ42875.1"/>
    </source>
</evidence>
<evidence type="ECO:0000259" key="1">
    <source>
        <dbReference type="Pfam" id="PF08532"/>
    </source>
</evidence>
<name>S4N1X8_9ACTN</name>
<sequence length="34" mass="3789">MAARGGTVLTTFRSGRVDEHDRAFLTDVPGRSRR</sequence>
<evidence type="ECO:0000313" key="3">
    <source>
        <dbReference type="Proteomes" id="UP000015001"/>
    </source>
</evidence>
<protein>
    <recommendedName>
        <fullName evidence="1">Beta-galactosidase trimerisation domain-containing protein</fullName>
    </recommendedName>
</protein>
<dbReference type="GO" id="GO:0004565">
    <property type="term" value="F:beta-galactosidase activity"/>
    <property type="evidence" value="ECO:0007669"/>
    <property type="project" value="InterPro"/>
</dbReference>
<dbReference type="HOGENOM" id="CLU_3376215_0_0_11"/>
<dbReference type="InterPro" id="IPR029062">
    <property type="entry name" value="Class_I_gatase-like"/>
</dbReference>
<dbReference type="Pfam" id="PF08532">
    <property type="entry name" value="Glyco_hydro_42M"/>
    <property type="match status" value="1"/>
</dbReference>
<dbReference type="InterPro" id="IPR013738">
    <property type="entry name" value="Beta_galactosidase_Trimer"/>
</dbReference>
<dbReference type="AlphaFoldDB" id="S4N1X8"/>
<dbReference type="Gene3D" id="3.40.50.880">
    <property type="match status" value="1"/>
</dbReference>
<dbReference type="GO" id="GO:0005975">
    <property type="term" value="P:carbohydrate metabolic process"/>
    <property type="evidence" value="ECO:0007669"/>
    <property type="project" value="InterPro"/>
</dbReference>
<dbReference type="EMBL" id="AOPY01000362">
    <property type="protein sequence ID" value="EPJ42875.1"/>
    <property type="molecule type" value="Genomic_DNA"/>
</dbReference>
<proteinExistence type="predicted"/>
<organism evidence="2 3">
    <name type="scientific">Streptomyces afghaniensis 772</name>
    <dbReference type="NCBI Taxonomy" id="1283301"/>
    <lineage>
        <taxon>Bacteria</taxon>
        <taxon>Bacillati</taxon>
        <taxon>Actinomycetota</taxon>
        <taxon>Actinomycetes</taxon>
        <taxon>Kitasatosporales</taxon>
        <taxon>Streptomycetaceae</taxon>
        <taxon>Streptomyces</taxon>
    </lineage>
</organism>
<comment type="caution">
    <text evidence="2">The sequence shown here is derived from an EMBL/GenBank/DDBJ whole genome shotgun (WGS) entry which is preliminary data.</text>
</comment>
<feature type="domain" description="Beta-galactosidase trimerisation" evidence="1">
    <location>
        <begin position="2"/>
        <end position="31"/>
    </location>
</feature>